<dbReference type="EMBL" id="MEYH01000101">
    <property type="protein sequence ID" value="OGD13762.1"/>
    <property type="molecule type" value="Genomic_DNA"/>
</dbReference>
<feature type="transmembrane region" description="Helical" evidence="1">
    <location>
        <begin position="6"/>
        <end position="26"/>
    </location>
</feature>
<gene>
    <name evidence="2" type="ORF">A2V47_07875</name>
</gene>
<keyword evidence="1" id="KW-0812">Transmembrane</keyword>
<proteinExistence type="predicted"/>
<dbReference type="AlphaFoldDB" id="A0A1F5A599"/>
<accession>A0A1F5A599</accession>
<name>A0A1F5A599_9BACT</name>
<dbReference type="Proteomes" id="UP000177701">
    <property type="component" value="Unassembled WGS sequence"/>
</dbReference>
<comment type="caution">
    <text evidence="2">The sequence shown here is derived from an EMBL/GenBank/DDBJ whole genome shotgun (WGS) entry which is preliminary data.</text>
</comment>
<sequence length="71" mass="8466">MKEQIYLILILFFIILVLSRFIVRLYHTDNPKTRGAIFFFRMLLGFLIAMLVFIIVETIRGNHVIERFFGS</sequence>
<evidence type="ECO:0000313" key="3">
    <source>
        <dbReference type="Proteomes" id="UP000177701"/>
    </source>
</evidence>
<organism evidence="2 3">
    <name type="scientific">Candidatus Sediminicultor quintus</name>
    <dbReference type="NCBI Taxonomy" id="1797291"/>
    <lineage>
        <taxon>Bacteria</taxon>
        <taxon>Pseudomonadati</taxon>
        <taxon>Atribacterota</taxon>
        <taxon>Candidatus Phoenicimicrobiia</taxon>
        <taxon>Candidatus Pheonicimicrobiales</taxon>
        <taxon>Candidatus Phoenicimicrobiaceae</taxon>
        <taxon>Candidatus Sediminicultor</taxon>
    </lineage>
</organism>
<evidence type="ECO:0000256" key="1">
    <source>
        <dbReference type="SAM" id="Phobius"/>
    </source>
</evidence>
<feature type="transmembrane region" description="Helical" evidence="1">
    <location>
        <begin position="38"/>
        <end position="56"/>
    </location>
</feature>
<reference evidence="2 3" key="1">
    <citation type="journal article" date="2016" name="Nat. Commun.">
        <title>Thousands of microbial genomes shed light on interconnected biogeochemical processes in an aquifer system.</title>
        <authorList>
            <person name="Anantharaman K."/>
            <person name="Brown C.T."/>
            <person name="Hug L.A."/>
            <person name="Sharon I."/>
            <person name="Castelle C.J."/>
            <person name="Probst A.J."/>
            <person name="Thomas B.C."/>
            <person name="Singh A."/>
            <person name="Wilkins M.J."/>
            <person name="Karaoz U."/>
            <person name="Brodie E.L."/>
            <person name="Williams K.H."/>
            <person name="Hubbard S.S."/>
            <person name="Banfield J.F."/>
        </authorList>
    </citation>
    <scope>NUCLEOTIDE SEQUENCE [LARGE SCALE GENOMIC DNA]</scope>
</reference>
<keyword evidence="1" id="KW-0472">Membrane</keyword>
<evidence type="ECO:0000313" key="2">
    <source>
        <dbReference type="EMBL" id="OGD13762.1"/>
    </source>
</evidence>
<protein>
    <submittedName>
        <fullName evidence="2">Uncharacterized protein</fullName>
    </submittedName>
</protein>
<dbReference type="STRING" id="1797291.A2V47_07875"/>
<keyword evidence="1" id="KW-1133">Transmembrane helix</keyword>